<evidence type="ECO:0000313" key="14">
    <source>
        <dbReference type="Proteomes" id="UP000034371"/>
    </source>
</evidence>
<dbReference type="GO" id="GO:0008658">
    <property type="term" value="F:penicillin binding"/>
    <property type="evidence" value="ECO:0007669"/>
    <property type="project" value="InterPro"/>
</dbReference>
<dbReference type="InterPro" id="IPR001460">
    <property type="entry name" value="PCN-bd_Tpept"/>
</dbReference>
<dbReference type="InterPro" id="IPR050515">
    <property type="entry name" value="Beta-lactam/transpept"/>
</dbReference>
<keyword evidence="3" id="KW-1003">Cell membrane</keyword>
<evidence type="ECO:0000256" key="6">
    <source>
        <dbReference type="ARBA" id="ARBA00022984"/>
    </source>
</evidence>
<keyword evidence="4 10" id="KW-0812">Transmembrane</keyword>
<evidence type="ECO:0000256" key="2">
    <source>
        <dbReference type="ARBA" id="ARBA00004236"/>
    </source>
</evidence>
<evidence type="ECO:0000256" key="1">
    <source>
        <dbReference type="ARBA" id="ARBA00004167"/>
    </source>
</evidence>
<dbReference type="AlphaFoldDB" id="A0A0G1A7D5"/>
<gene>
    <name evidence="13" type="ORF">UU78_C0042G0005</name>
</gene>
<keyword evidence="7 10" id="KW-1133">Transmembrane helix</keyword>
<keyword evidence="8 10" id="KW-0472">Membrane</keyword>
<organism evidence="13 14">
    <name type="scientific">Candidatus Roizmanbacteria bacterium GW2011_GWC2_41_7</name>
    <dbReference type="NCBI Taxonomy" id="1618487"/>
    <lineage>
        <taxon>Bacteria</taxon>
        <taxon>Candidatus Roizmaniibacteriota</taxon>
    </lineage>
</organism>
<dbReference type="GO" id="GO:0008360">
    <property type="term" value="P:regulation of cell shape"/>
    <property type="evidence" value="ECO:0007669"/>
    <property type="project" value="UniProtKB-KW"/>
</dbReference>
<evidence type="ECO:0000256" key="9">
    <source>
        <dbReference type="ARBA" id="ARBA00023316"/>
    </source>
</evidence>
<evidence type="ECO:0000256" key="8">
    <source>
        <dbReference type="ARBA" id="ARBA00023136"/>
    </source>
</evidence>
<dbReference type="EMBL" id="LCBY01000042">
    <property type="protein sequence ID" value="KKS21203.1"/>
    <property type="molecule type" value="Genomic_DNA"/>
</dbReference>
<sequence length="631" mass="69218">MAFCTTMERTFRKKRGINLGTGFSDSLDRNGPMEGNRTPSLPHRSVVGRLLLLLLFLGGFSLLSGRLYYLTVVRGSYYQSLSAENRTREERIAAPRGILYARDGSVLAANRPIYRQCDETKTVCRFLTRAAALEKEAAGESVEVVLGREYPEGPVAAHLTGYLSEITPEALAERNTIFSGRNGLHNDEFCQWCYGLGDYIGASGVEETLEDRLRGIPGKRLIEVDAVGIESKELVRVEPIPGENITLALDIQLQKAGISSLEKTLTKTGVGGAFIATKSDTGEVLAFYSAPSFDPNLFVFSDPKEIEEFVRENTTSDLSSLSEVLTDPKRPLFNRVIAGLYPPASTFKIITTTAGLEEGVLNEETKVEDTGVISLGKFSFSNWYFTQYGRTEGEIGIEQALARSNDIFFYKVGEWVGIDNLERWSRKFGLSKATGIELTGEEEGLIRRDREWYLGDTYHIAIGQGDLLATPIQVNSWTQTIANDGKKCRPTLLKIDPQKAECEDIGVDSETIRLINNGLIRACSDGGTGWPLFNFSVNTASTSASTRPFEYGGGDFISLENGGTKIQIACKTGTGEFGDPEHKTHAWLTAYAPAHDPEIVVTVLVEAGGEGSSIAAPIVKDILAEWFSKER</sequence>
<comment type="subcellular location">
    <subcellularLocation>
        <location evidence="2">Cell membrane</location>
    </subcellularLocation>
    <subcellularLocation>
        <location evidence="1">Membrane</location>
        <topology evidence="1">Single-pass membrane protein</topology>
    </subcellularLocation>
</comment>
<dbReference type="GO" id="GO:0005886">
    <property type="term" value="C:plasma membrane"/>
    <property type="evidence" value="ECO:0007669"/>
    <property type="project" value="UniProtKB-SubCell"/>
</dbReference>
<evidence type="ECO:0000256" key="5">
    <source>
        <dbReference type="ARBA" id="ARBA00022960"/>
    </source>
</evidence>
<dbReference type="GO" id="GO:0071972">
    <property type="term" value="F:peptidoglycan L,D-transpeptidase activity"/>
    <property type="evidence" value="ECO:0007669"/>
    <property type="project" value="TreeGrafter"/>
</dbReference>
<dbReference type="Gene3D" id="3.40.710.10">
    <property type="entry name" value="DD-peptidase/beta-lactamase superfamily"/>
    <property type="match status" value="1"/>
</dbReference>
<evidence type="ECO:0000259" key="11">
    <source>
        <dbReference type="Pfam" id="PF00905"/>
    </source>
</evidence>
<name>A0A0G1A7D5_9BACT</name>
<evidence type="ECO:0000256" key="10">
    <source>
        <dbReference type="SAM" id="Phobius"/>
    </source>
</evidence>
<dbReference type="Gene3D" id="3.90.1310.10">
    <property type="entry name" value="Penicillin-binding protein 2a (Domain 2)"/>
    <property type="match status" value="1"/>
</dbReference>
<evidence type="ECO:0000256" key="7">
    <source>
        <dbReference type="ARBA" id="ARBA00022989"/>
    </source>
</evidence>
<evidence type="ECO:0000256" key="4">
    <source>
        <dbReference type="ARBA" id="ARBA00022692"/>
    </source>
</evidence>
<proteinExistence type="predicted"/>
<keyword evidence="9" id="KW-0961">Cell wall biogenesis/degradation</keyword>
<keyword evidence="5" id="KW-0133">Cell shape</keyword>
<dbReference type="PATRIC" id="fig|1618487.3.peg.595"/>
<evidence type="ECO:0000313" key="13">
    <source>
        <dbReference type="EMBL" id="KKS21203.1"/>
    </source>
</evidence>
<dbReference type="GO" id="GO:0009252">
    <property type="term" value="P:peptidoglycan biosynthetic process"/>
    <property type="evidence" value="ECO:0007669"/>
    <property type="project" value="UniProtKB-KW"/>
</dbReference>
<feature type="domain" description="Penicillin-binding protein transpeptidase" evidence="11">
    <location>
        <begin position="272"/>
        <end position="623"/>
    </location>
</feature>
<dbReference type="InterPro" id="IPR036138">
    <property type="entry name" value="PBP_dimer_sf"/>
</dbReference>
<dbReference type="PANTHER" id="PTHR30627">
    <property type="entry name" value="PEPTIDOGLYCAN D,D-TRANSPEPTIDASE"/>
    <property type="match status" value="1"/>
</dbReference>
<dbReference type="Pfam" id="PF00905">
    <property type="entry name" value="Transpeptidase"/>
    <property type="match status" value="1"/>
</dbReference>
<dbReference type="Proteomes" id="UP000034371">
    <property type="component" value="Unassembled WGS sequence"/>
</dbReference>
<dbReference type="GO" id="GO:0071555">
    <property type="term" value="P:cell wall organization"/>
    <property type="evidence" value="ECO:0007669"/>
    <property type="project" value="UniProtKB-KW"/>
</dbReference>
<dbReference type="Pfam" id="PF03717">
    <property type="entry name" value="PBP_dimer"/>
    <property type="match status" value="1"/>
</dbReference>
<dbReference type="PANTHER" id="PTHR30627:SF2">
    <property type="entry name" value="PEPTIDOGLYCAN D,D-TRANSPEPTIDASE MRDA"/>
    <property type="match status" value="1"/>
</dbReference>
<evidence type="ECO:0000256" key="3">
    <source>
        <dbReference type="ARBA" id="ARBA00022475"/>
    </source>
</evidence>
<keyword evidence="6" id="KW-0573">Peptidoglycan synthesis</keyword>
<dbReference type="InterPro" id="IPR012338">
    <property type="entry name" value="Beta-lactam/transpept-like"/>
</dbReference>
<dbReference type="SUPFAM" id="SSF56601">
    <property type="entry name" value="beta-lactamase/transpeptidase-like"/>
    <property type="match status" value="1"/>
</dbReference>
<reference evidence="13 14" key="1">
    <citation type="journal article" date="2015" name="Nature">
        <title>rRNA introns, odd ribosomes, and small enigmatic genomes across a large radiation of phyla.</title>
        <authorList>
            <person name="Brown C.T."/>
            <person name="Hug L.A."/>
            <person name="Thomas B.C."/>
            <person name="Sharon I."/>
            <person name="Castelle C.J."/>
            <person name="Singh A."/>
            <person name="Wilkins M.J."/>
            <person name="Williams K.H."/>
            <person name="Banfield J.F."/>
        </authorList>
    </citation>
    <scope>NUCLEOTIDE SEQUENCE [LARGE SCALE GENOMIC DNA]</scope>
</reference>
<feature type="transmembrane region" description="Helical" evidence="10">
    <location>
        <begin position="50"/>
        <end position="69"/>
    </location>
</feature>
<protein>
    <submittedName>
        <fullName evidence="13">Penicillin-binding protein 2</fullName>
    </submittedName>
</protein>
<feature type="domain" description="Penicillin-binding protein dimerisation" evidence="12">
    <location>
        <begin position="134"/>
        <end position="232"/>
    </location>
</feature>
<dbReference type="InterPro" id="IPR005311">
    <property type="entry name" value="PBP_dimer"/>
</dbReference>
<evidence type="ECO:0000259" key="12">
    <source>
        <dbReference type="Pfam" id="PF03717"/>
    </source>
</evidence>
<comment type="caution">
    <text evidence="13">The sequence shown here is derived from an EMBL/GenBank/DDBJ whole genome shotgun (WGS) entry which is preliminary data.</text>
</comment>
<accession>A0A0G1A7D5</accession>
<dbReference type="SUPFAM" id="SSF56519">
    <property type="entry name" value="Penicillin binding protein dimerisation domain"/>
    <property type="match status" value="1"/>
</dbReference>